<dbReference type="Gene3D" id="3.40.50.720">
    <property type="entry name" value="NAD(P)-binding Rossmann-like Domain"/>
    <property type="match status" value="1"/>
</dbReference>
<proteinExistence type="predicted"/>
<evidence type="ECO:0000259" key="1">
    <source>
        <dbReference type="Pfam" id="PF05368"/>
    </source>
</evidence>
<keyword evidence="3" id="KW-1185">Reference proteome</keyword>
<evidence type="ECO:0000313" key="2">
    <source>
        <dbReference type="EMBL" id="RDS79893.1"/>
    </source>
</evidence>
<dbReference type="InterPro" id="IPR036291">
    <property type="entry name" value="NAD(P)-bd_dom_sf"/>
</dbReference>
<dbReference type="PANTHER" id="PTHR43162:SF1">
    <property type="entry name" value="PRESTALK A DIFFERENTIATION PROTEIN A"/>
    <property type="match status" value="1"/>
</dbReference>
<dbReference type="InterPro" id="IPR051604">
    <property type="entry name" value="Ergot_Alk_Oxidoreductase"/>
</dbReference>
<feature type="domain" description="NmrA-like" evidence="1">
    <location>
        <begin position="2"/>
        <end position="248"/>
    </location>
</feature>
<name>A0A370WUS6_9GAMM</name>
<organism evidence="2 3">
    <name type="scientific">Dyella monticola</name>
    <dbReference type="NCBI Taxonomy" id="1927958"/>
    <lineage>
        <taxon>Bacteria</taxon>
        <taxon>Pseudomonadati</taxon>
        <taxon>Pseudomonadota</taxon>
        <taxon>Gammaproteobacteria</taxon>
        <taxon>Lysobacterales</taxon>
        <taxon>Rhodanobacteraceae</taxon>
        <taxon>Dyella</taxon>
    </lineage>
</organism>
<dbReference type="EMBL" id="QRBE01000010">
    <property type="protein sequence ID" value="RDS79893.1"/>
    <property type="molecule type" value="Genomic_DNA"/>
</dbReference>
<gene>
    <name evidence="2" type="ORF">DWU98_15740</name>
</gene>
<reference evidence="2 3" key="1">
    <citation type="submission" date="2018-07" db="EMBL/GenBank/DDBJ databases">
        <title>Dyella monticola sp. nov. and Dyella psychrodurans sp. nov. isolated from monsoon evergreen broad-leaved forest soil of Dinghu Mountain, China.</title>
        <authorList>
            <person name="Gao Z."/>
            <person name="Qiu L."/>
        </authorList>
    </citation>
    <scope>NUCLEOTIDE SEQUENCE [LARGE SCALE GENOMIC DNA]</scope>
    <source>
        <strain evidence="2 3">4G-K06</strain>
    </source>
</reference>
<dbReference type="SUPFAM" id="SSF51735">
    <property type="entry name" value="NAD(P)-binding Rossmann-fold domains"/>
    <property type="match status" value="1"/>
</dbReference>
<comment type="caution">
    <text evidence="2">The sequence shown here is derived from an EMBL/GenBank/DDBJ whole genome shotgun (WGS) entry which is preliminary data.</text>
</comment>
<accession>A0A370WUS6</accession>
<dbReference type="Gene3D" id="3.90.25.10">
    <property type="entry name" value="UDP-galactose 4-epimerase, domain 1"/>
    <property type="match status" value="1"/>
</dbReference>
<dbReference type="Proteomes" id="UP000254258">
    <property type="component" value="Unassembled WGS sequence"/>
</dbReference>
<dbReference type="InterPro" id="IPR008030">
    <property type="entry name" value="NmrA-like"/>
</dbReference>
<dbReference type="Pfam" id="PF05368">
    <property type="entry name" value="NmrA"/>
    <property type="match status" value="1"/>
</dbReference>
<sequence>MTTPILIAGATGTTGGIAAKLLLENGLPVRALVRSDDERAQKLKTLGAEIVTADLLDFRAIRRAFVGIKRAYFVYPMRPGLTEATAIYAQAASEAGAEFIVNMSQRTARADARSNSALEHWLAERIFDHFGVPVVHLHPTIFDEWLLYMRKGISNGHYAVPFGTTGKFASVSGLDLGRVIAAILTHPEGHAGQTYELFGPEELPALQIAEIVGRTLGKSVQYTRVSGEQWIKNIRDADVEIPFLAQHINGVAQQQQDGEMAGTNNVIERITGRKPESVAEFVERNRSAWR</sequence>
<protein>
    <submittedName>
        <fullName evidence="2">NmrA family transcriptional regulator</fullName>
    </submittedName>
</protein>
<dbReference type="RefSeq" id="WP_115496524.1">
    <property type="nucleotide sequence ID" value="NZ_QRBE01000010.1"/>
</dbReference>
<dbReference type="PANTHER" id="PTHR43162">
    <property type="match status" value="1"/>
</dbReference>
<evidence type="ECO:0000313" key="3">
    <source>
        <dbReference type="Proteomes" id="UP000254258"/>
    </source>
</evidence>
<dbReference type="AlphaFoldDB" id="A0A370WUS6"/>
<dbReference type="OrthoDB" id="109735at2"/>